<sequence length="346" mass="40535">MSRDPVDDLVEEMKRMEQRSLGRSLPSVKKNCEMVEEDDSYFPILSLPDELIGEVFSFLSIEDRFKARVNKKLNEIELKSKYFVKSLKIGELSGAEMVDYVTNKKQYPYGKYRNEQEIIFDKEREYSSDSIRRISQNASIGQLSVKFDIQLNSINSKFHREIYDLTKNFDVDHLILDFQRHFVTEDVVNIINSSFFAEVTKKCKSLKLPFLSHSVTLTDLHELYEAMVAGSSKFRSLEMGIFASDFFEFLSLIGVTYRERKFFSNKDIQVFEDPAFPEELLEHLMYGLDLSDGYRHTYIFDGNVELWINYALMQESLGGEIKLRFHESQESLDNAKYGRNLVKMLW</sequence>
<dbReference type="AlphaFoldDB" id="A0AAN4ZQS5"/>
<protein>
    <recommendedName>
        <fullName evidence="1">F-box domain-containing protein</fullName>
    </recommendedName>
</protein>
<gene>
    <name evidence="2" type="ORF">PMAYCL1PPCAC_13556</name>
</gene>
<dbReference type="InterPro" id="IPR001810">
    <property type="entry name" value="F-box_dom"/>
</dbReference>
<dbReference type="PROSITE" id="PS50181">
    <property type="entry name" value="FBOX"/>
    <property type="match status" value="1"/>
</dbReference>
<dbReference type="CDD" id="cd09917">
    <property type="entry name" value="F-box_SF"/>
    <property type="match status" value="1"/>
</dbReference>
<evidence type="ECO:0000313" key="3">
    <source>
        <dbReference type="Proteomes" id="UP001328107"/>
    </source>
</evidence>
<keyword evidence="3" id="KW-1185">Reference proteome</keyword>
<evidence type="ECO:0000313" key="2">
    <source>
        <dbReference type="EMBL" id="GMR43361.1"/>
    </source>
</evidence>
<dbReference type="SUPFAM" id="SSF81383">
    <property type="entry name" value="F-box domain"/>
    <property type="match status" value="1"/>
</dbReference>
<dbReference type="EMBL" id="BTRK01000003">
    <property type="protein sequence ID" value="GMR43361.1"/>
    <property type="molecule type" value="Genomic_DNA"/>
</dbReference>
<comment type="caution">
    <text evidence="2">The sequence shown here is derived from an EMBL/GenBank/DDBJ whole genome shotgun (WGS) entry which is preliminary data.</text>
</comment>
<evidence type="ECO:0000259" key="1">
    <source>
        <dbReference type="PROSITE" id="PS50181"/>
    </source>
</evidence>
<accession>A0AAN4ZQS5</accession>
<dbReference type="Proteomes" id="UP001328107">
    <property type="component" value="Unassembled WGS sequence"/>
</dbReference>
<proteinExistence type="predicted"/>
<dbReference type="SMART" id="SM00256">
    <property type="entry name" value="FBOX"/>
    <property type="match status" value="1"/>
</dbReference>
<dbReference type="Pfam" id="PF00646">
    <property type="entry name" value="F-box"/>
    <property type="match status" value="1"/>
</dbReference>
<dbReference type="InterPro" id="IPR036047">
    <property type="entry name" value="F-box-like_dom_sf"/>
</dbReference>
<reference evidence="3" key="1">
    <citation type="submission" date="2022-10" db="EMBL/GenBank/DDBJ databases">
        <title>Genome assembly of Pristionchus species.</title>
        <authorList>
            <person name="Yoshida K."/>
            <person name="Sommer R.J."/>
        </authorList>
    </citation>
    <scope>NUCLEOTIDE SEQUENCE [LARGE SCALE GENOMIC DNA]</scope>
    <source>
        <strain evidence="3">RS5460</strain>
    </source>
</reference>
<name>A0AAN4ZQS5_9BILA</name>
<feature type="domain" description="F-box" evidence="1">
    <location>
        <begin position="41"/>
        <end position="68"/>
    </location>
</feature>
<organism evidence="2 3">
    <name type="scientific">Pristionchus mayeri</name>
    <dbReference type="NCBI Taxonomy" id="1317129"/>
    <lineage>
        <taxon>Eukaryota</taxon>
        <taxon>Metazoa</taxon>
        <taxon>Ecdysozoa</taxon>
        <taxon>Nematoda</taxon>
        <taxon>Chromadorea</taxon>
        <taxon>Rhabditida</taxon>
        <taxon>Rhabditina</taxon>
        <taxon>Diplogasteromorpha</taxon>
        <taxon>Diplogasteroidea</taxon>
        <taxon>Neodiplogasteridae</taxon>
        <taxon>Pristionchus</taxon>
    </lineage>
</organism>